<evidence type="ECO:0000256" key="4">
    <source>
        <dbReference type="ARBA" id="ARBA00023136"/>
    </source>
</evidence>
<dbReference type="Proteomes" id="UP000886891">
    <property type="component" value="Unassembled WGS sequence"/>
</dbReference>
<evidence type="ECO:0000256" key="2">
    <source>
        <dbReference type="ARBA" id="ARBA00022692"/>
    </source>
</evidence>
<evidence type="ECO:0000256" key="3">
    <source>
        <dbReference type="ARBA" id="ARBA00022989"/>
    </source>
</evidence>
<reference evidence="6" key="2">
    <citation type="journal article" date="2021" name="PeerJ">
        <title>Extensive microbial diversity within the chicken gut microbiome revealed by metagenomics and culture.</title>
        <authorList>
            <person name="Gilroy R."/>
            <person name="Ravi A."/>
            <person name="Getino M."/>
            <person name="Pursley I."/>
            <person name="Horton D.L."/>
            <person name="Alikhan N.F."/>
            <person name="Baker D."/>
            <person name="Gharbi K."/>
            <person name="Hall N."/>
            <person name="Watson M."/>
            <person name="Adriaenssens E.M."/>
            <person name="Foster-Nyarko E."/>
            <person name="Jarju S."/>
            <person name="Secka A."/>
            <person name="Antonio M."/>
            <person name="Oren A."/>
            <person name="Chaudhuri R.R."/>
            <person name="La Ragione R."/>
            <person name="Hildebrand F."/>
            <person name="Pallen M.J."/>
        </authorList>
    </citation>
    <scope>NUCLEOTIDE SEQUENCE</scope>
    <source>
        <strain evidence="6">23406</strain>
    </source>
</reference>
<comment type="subcellular location">
    <subcellularLocation>
        <location evidence="1">Membrane</location>
        <topology evidence="1">Multi-pass membrane protein</topology>
    </subcellularLocation>
</comment>
<keyword evidence="2 5" id="KW-0812">Transmembrane</keyword>
<feature type="transmembrane region" description="Helical" evidence="5">
    <location>
        <begin position="218"/>
        <end position="237"/>
    </location>
</feature>
<name>A0A9D1NCX5_9FIRM</name>
<feature type="transmembrane region" description="Helical" evidence="5">
    <location>
        <begin position="49"/>
        <end position="70"/>
    </location>
</feature>
<feature type="transmembrane region" description="Helical" evidence="5">
    <location>
        <begin position="252"/>
        <end position="272"/>
    </location>
</feature>
<dbReference type="PROSITE" id="PS51257">
    <property type="entry name" value="PROKAR_LIPOPROTEIN"/>
    <property type="match status" value="1"/>
</dbReference>
<dbReference type="CDD" id="cd16914">
    <property type="entry name" value="EcfT"/>
    <property type="match status" value="1"/>
</dbReference>
<evidence type="ECO:0000256" key="5">
    <source>
        <dbReference type="SAM" id="Phobius"/>
    </source>
</evidence>
<feature type="transmembrane region" description="Helical" evidence="5">
    <location>
        <begin position="12"/>
        <end position="37"/>
    </location>
</feature>
<dbReference type="EMBL" id="DVOH01000031">
    <property type="protein sequence ID" value="HIV00322.1"/>
    <property type="molecule type" value="Genomic_DNA"/>
</dbReference>
<evidence type="ECO:0000313" key="7">
    <source>
        <dbReference type="Proteomes" id="UP000886891"/>
    </source>
</evidence>
<gene>
    <name evidence="6" type="ORF">IAB14_04310</name>
</gene>
<dbReference type="AlphaFoldDB" id="A0A9D1NCX5"/>
<proteinExistence type="predicted"/>
<evidence type="ECO:0000256" key="1">
    <source>
        <dbReference type="ARBA" id="ARBA00004141"/>
    </source>
</evidence>
<dbReference type="InterPro" id="IPR003339">
    <property type="entry name" value="ABC/ECF_trnsptr_transmembrane"/>
</dbReference>
<keyword evidence="4 5" id="KW-0472">Membrane</keyword>
<organism evidence="6 7">
    <name type="scientific">Candidatus Stercoripulliclostridium merdipullorum</name>
    <dbReference type="NCBI Taxonomy" id="2840952"/>
    <lineage>
        <taxon>Bacteria</taxon>
        <taxon>Bacillati</taxon>
        <taxon>Bacillota</taxon>
        <taxon>Clostridia</taxon>
        <taxon>Eubacteriales</taxon>
        <taxon>Candidatus Stercoripulliclostridium</taxon>
    </lineage>
</organism>
<reference evidence="6" key="1">
    <citation type="submission" date="2020-10" db="EMBL/GenBank/DDBJ databases">
        <authorList>
            <person name="Gilroy R."/>
        </authorList>
    </citation>
    <scope>NUCLEOTIDE SEQUENCE</scope>
    <source>
        <strain evidence="6">23406</strain>
    </source>
</reference>
<protein>
    <submittedName>
        <fullName evidence="6">Energy-coupling factor transporter transmembrane protein EcfT</fullName>
    </submittedName>
</protein>
<feature type="transmembrane region" description="Helical" evidence="5">
    <location>
        <begin position="90"/>
        <end position="110"/>
    </location>
</feature>
<dbReference type="GO" id="GO:0005886">
    <property type="term" value="C:plasma membrane"/>
    <property type="evidence" value="ECO:0007669"/>
    <property type="project" value="UniProtKB-ARBA"/>
</dbReference>
<accession>A0A9D1NCX5</accession>
<evidence type="ECO:0000313" key="6">
    <source>
        <dbReference type="EMBL" id="HIV00322.1"/>
    </source>
</evidence>
<sequence>MFVRNLNPYTAIVFFMFAVVACVLIKQPIALGILTVCGIGYAVQTDRRYALRALWSIPVAAFVVLINPLVNGRGVTVWLTLGSLTVTAESFVYGGVSGMMLIAAAFWFAAFDAYMSADRYAYAFGKVFPSTALLLSMTLRLIPELQRTHKEVRIAMKAAGLLPSGKGRLNGEYRALRATITRAIEESATRADSMRARGYGIKSRTFCRRYRFGGADAVFLFGSAAAFVLTVVGYALAGETVFFPGLRFDFDSAGAVMMTAGAAWIGMMPILFDGCEVWKWKRSVAKISD</sequence>
<keyword evidence="3 5" id="KW-1133">Transmembrane helix</keyword>
<comment type="caution">
    <text evidence="6">The sequence shown here is derived from an EMBL/GenBank/DDBJ whole genome shotgun (WGS) entry which is preliminary data.</text>
</comment>